<dbReference type="EMBL" id="CM000135">
    <property type="protein sequence ID" value="EEC66738.1"/>
    <property type="molecule type" value="Genomic_DNA"/>
</dbReference>
<feature type="compositionally biased region" description="Acidic residues" evidence="2">
    <location>
        <begin position="669"/>
        <end position="678"/>
    </location>
</feature>
<dbReference type="Gramene" id="BGIOSGA032137-TA">
    <property type="protein sequence ID" value="BGIOSGA032137-PA"/>
    <property type="gene ID" value="BGIOSGA032137"/>
</dbReference>
<evidence type="ECO:0000313" key="4">
    <source>
        <dbReference type="EMBL" id="EEC66738.1"/>
    </source>
</evidence>
<feature type="region of interest" description="Disordered" evidence="2">
    <location>
        <begin position="1"/>
        <end position="89"/>
    </location>
</feature>
<gene>
    <name evidence="4" type="ORF">OsI_33081</name>
</gene>
<evidence type="ECO:0000259" key="3">
    <source>
        <dbReference type="PROSITE" id="PS50158"/>
    </source>
</evidence>
<dbReference type="GO" id="GO:0008270">
    <property type="term" value="F:zinc ion binding"/>
    <property type="evidence" value="ECO:0007669"/>
    <property type="project" value="UniProtKB-KW"/>
</dbReference>
<dbReference type="Gene3D" id="4.10.60.10">
    <property type="entry name" value="Zinc finger, CCHC-type"/>
    <property type="match status" value="1"/>
</dbReference>
<dbReference type="InterPro" id="IPR036875">
    <property type="entry name" value="Znf_CCHC_sf"/>
</dbReference>
<organism evidence="4 5">
    <name type="scientific">Oryza sativa subsp. indica</name>
    <name type="common">Rice</name>
    <dbReference type="NCBI Taxonomy" id="39946"/>
    <lineage>
        <taxon>Eukaryota</taxon>
        <taxon>Viridiplantae</taxon>
        <taxon>Streptophyta</taxon>
        <taxon>Embryophyta</taxon>
        <taxon>Tracheophyta</taxon>
        <taxon>Spermatophyta</taxon>
        <taxon>Magnoliopsida</taxon>
        <taxon>Liliopsida</taxon>
        <taxon>Poales</taxon>
        <taxon>Poaceae</taxon>
        <taxon>BOP clade</taxon>
        <taxon>Oryzoideae</taxon>
        <taxon>Oryzeae</taxon>
        <taxon>Oryzinae</taxon>
        <taxon>Oryza</taxon>
        <taxon>Oryza sativa</taxon>
    </lineage>
</organism>
<feature type="compositionally biased region" description="Basic and acidic residues" evidence="2">
    <location>
        <begin position="256"/>
        <end position="280"/>
    </location>
</feature>
<keyword evidence="1" id="KW-0862">Zinc</keyword>
<evidence type="ECO:0000313" key="5">
    <source>
        <dbReference type="Proteomes" id="UP000007015"/>
    </source>
</evidence>
<evidence type="ECO:0000256" key="2">
    <source>
        <dbReference type="SAM" id="MobiDB-lite"/>
    </source>
</evidence>
<keyword evidence="5" id="KW-1185">Reference proteome</keyword>
<feature type="domain" description="CCHC-type" evidence="3">
    <location>
        <begin position="345"/>
        <end position="361"/>
    </location>
</feature>
<protein>
    <recommendedName>
        <fullName evidence="3">CCHC-type domain-containing protein</fullName>
    </recommendedName>
</protein>
<feature type="region of interest" description="Disordered" evidence="2">
    <location>
        <begin position="751"/>
        <end position="801"/>
    </location>
</feature>
<name>B8BG86_ORYSI</name>
<feature type="region of interest" description="Disordered" evidence="2">
    <location>
        <begin position="508"/>
        <end position="556"/>
    </location>
</feature>
<dbReference type="SUPFAM" id="SSF57756">
    <property type="entry name" value="Retrovirus zinc finger-like domains"/>
    <property type="match status" value="1"/>
</dbReference>
<accession>B8BG86</accession>
<sequence length="801" mass="89172">MALAHPFTEKKKPTNRRKKMQIYLTHNRTRNQTGIHGPWIDREKPPGPPPSSEHLALARPPDENNRQSSAAAAAAARRRSRGGGAGKGKAVAVATREAISPPWLPGPRVWTPWALLEGSRAGDTQAAQCCSTGLSQLGSVGFHGYGDTSARREERCGDGDSLHGAGWSIRDLIPKQVEEIELPSRWLWVPRGRVLEPQLGFPAHKAEIHKFGGSARRIWKAARRRVDSRSFAEVVRGDSMERRPPNPRPDQWQSNKRRDEEQRDWGDRAPWEREEEELRGRLLGQNQRRPEGRWRPDERREGGRNWQGEKGRVWQGEQREGLDVRRFDKGRKEQVQEGPREDTIKCYNCGEFGHHLVRCTKLSLCYVCKSSGHISSHCPTMMGSCKRVEIKFKGYGVNEQGFYSMKIDVPVGEGSKTACRGILSVIRGKGSVPKVMAELSSLFKGLKWDWKVRQINDNNFLVDFPNPEARSKLTLFKSFDFDKFPIKASVTESKMTVDELWEVEKDSLKGTDLLPPDGNDDDEEDDRDEDKKDQEKKEEGDKGVTPPVTRGGKGATLLCSPVIKGGKGATDICSPVTKGDKGAILSACKSDVGSPKTPENLAMIVWQPEEESQHTEILDPDSQELRECDLQDLMDIDLQKKYAIRGYEDEEDGKCAIPTDSDIEKMREEENEGEDEEHEQGACEDVMEIASASCITLGDSEEEINVNLEAICAREVAQAALFEAEQNLISMAAVDDSTGREEIEGAITDETTHQEGVASDGLTVVDEEPIGEGLVKLKPGKGSRKGSVLKKKGGGGRRKKS</sequence>
<dbReference type="PROSITE" id="PS50158">
    <property type="entry name" value="ZF_CCHC"/>
    <property type="match status" value="2"/>
</dbReference>
<feature type="domain" description="CCHC-type" evidence="3">
    <location>
        <begin position="365"/>
        <end position="379"/>
    </location>
</feature>
<dbReference type="Pfam" id="PF00098">
    <property type="entry name" value="zf-CCHC"/>
    <property type="match status" value="1"/>
</dbReference>
<keyword evidence="1" id="KW-0479">Metal-binding</keyword>
<dbReference type="InterPro" id="IPR001878">
    <property type="entry name" value="Znf_CCHC"/>
</dbReference>
<feature type="compositionally biased region" description="Polar residues" evidence="2">
    <location>
        <begin position="24"/>
        <end position="34"/>
    </location>
</feature>
<dbReference type="STRING" id="39946.B8BG86"/>
<keyword evidence="1" id="KW-0863">Zinc-finger</keyword>
<feature type="compositionally biased region" description="Basic and acidic residues" evidence="2">
    <location>
        <begin position="529"/>
        <end position="542"/>
    </location>
</feature>
<dbReference type="SMART" id="SM00343">
    <property type="entry name" value="ZnF_C2HC"/>
    <property type="match status" value="2"/>
</dbReference>
<feature type="region of interest" description="Disordered" evidence="2">
    <location>
        <begin position="653"/>
        <end position="681"/>
    </location>
</feature>
<reference evidence="4 5" key="1">
    <citation type="journal article" date="2005" name="PLoS Biol.">
        <title>The genomes of Oryza sativa: a history of duplications.</title>
        <authorList>
            <person name="Yu J."/>
            <person name="Wang J."/>
            <person name="Lin W."/>
            <person name="Li S."/>
            <person name="Li H."/>
            <person name="Zhou J."/>
            <person name="Ni P."/>
            <person name="Dong W."/>
            <person name="Hu S."/>
            <person name="Zeng C."/>
            <person name="Zhang J."/>
            <person name="Zhang Y."/>
            <person name="Li R."/>
            <person name="Xu Z."/>
            <person name="Li S."/>
            <person name="Li X."/>
            <person name="Zheng H."/>
            <person name="Cong L."/>
            <person name="Lin L."/>
            <person name="Yin J."/>
            <person name="Geng J."/>
            <person name="Li G."/>
            <person name="Shi J."/>
            <person name="Liu J."/>
            <person name="Lv H."/>
            <person name="Li J."/>
            <person name="Wang J."/>
            <person name="Deng Y."/>
            <person name="Ran L."/>
            <person name="Shi X."/>
            <person name="Wang X."/>
            <person name="Wu Q."/>
            <person name="Li C."/>
            <person name="Ren X."/>
            <person name="Wang J."/>
            <person name="Wang X."/>
            <person name="Li D."/>
            <person name="Liu D."/>
            <person name="Zhang X."/>
            <person name="Ji Z."/>
            <person name="Zhao W."/>
            <person name="Sun Y."/>
            <person name="Zhang Z."/>
            <person name="Bao J."/>
            <person name="Han Y."/>
            <person name="Dong L."/>
            <person name="Ji J."/>
            <person name="Chen P."/>
            <person name="Wu S."/>
            <person name="Liu J."/>
            <person name="Xiao Y."/>
            <person name="Bu D."/>
            <person name="Tan J."/>
            <person name="Yang L."/>
            <person name="Ye C."/>
            <person name="Zhang J."/>
            <person name="Xu J."/>
            <person name="Zhou Y."/>
            <person name="Yu Y."/>
            <person name="Zhang B."/>
            <person name="Zhuang S."/>
            <person name="Wei H."/>
            <person name="Liu B."/>
            <person name="Lei M."/>
            <person name="Yu H."/>
            <person name="Li Y."/>
            <person name="Xu H."/>
            <person name="Wei S."/>
            <person name="He X."/>
            <person name="Fang L."/>
            <person name="Zhang Z."/>
            <person name="Zhang Y."/>
            <person name="Huang X."/>
            <person name="Su Z."/>
            <person name="Tong W."/>
            <person name="Li J."/>
            <person name="Tong Z."/>
            <person name="Li S."/>
            <person name="Ye J."/>
            <person name="Wang L."/>
            <person name="Fang L."/>
            <person name="Lei T."/>
            <person name="Chen C."/>
            <person name="Chen H."/>
            <person name="Xu Z."/>
            <person name="Li H."/>
            <person name="Huang H."/>
            <person name="Zhang F."/>
            <person name="Xu H."/>
            <person name="Li N."/>
            <person name="Zhao C."/>
            <person name="Li S."/>
            <person name="Dong L."/>
            <person name="Huang Y."/>
            <person name="Li L."/>
            <person name="Xi Y."/>
            <person name="Qi Q."/>
            <person name="Li W."/>
            <person name="Zhang B."/>
            <person name="Hu W."/>
            <person name="Zhang Y."/>
            <person name="Tian X."/>
            <person name="Jiao Y."/>
            <person name="Liang X."/>
            <person name="Jin J."/>
            <person name="Gao L."/>
            <person name="Zheng W."/>
            <person name="Hao B."/>
            <person name="Liu S."/>
            <person name="Wang W."/>
            <person name="Yuan L."/>
            <person name="Cao M."/>
            <person name="McDermott J."/>
            <person name="Samudrala R."/>
            <person name="Wang J."/>
            <person name="Wong G.K."/>
            <person name="Yang H."/>
        </authorList>
    </citation>
    <scope>NUCLEOTIDE SEQUENCE [LARGE SCALE GENOMIC DNA]</scope>
    <source>
        <strain evidence="5">cv. 93-11</strain>
    </source>
</reference>
<feature type="compositionally biased region" description="Basic residues" evidence="2">
    <location>
        <begin position="778"/>
        <end position="801"/>
    </location>
</feature>
<evidence type="ECO:0000256" key="1">
    <source>
        <dbReference type="PROSITE-ProRule" id="PRU00047"/>
    </source>
</evidence>
<dbReference type="PANTHER" id="PTHR33170:SF2">
    <property type="entry name" value="OS12G0531500 PROTEIN"/>
    <property type="match status" value="1"/>
</dbReference>
<feature type="compositionally biased region" description="Basic and acidic residues" evidence="2">
    <location>
        <begin position="288"/>
        <end position="313"/>
    </location>
</feature>
<dbReference type="GO" id="GO:0003676">
    <property type="term" value="F:nucleic acid binding"/>
    <property type="evidence" value="ECO:0007669"/>
    <property type="project" value="InterPro"/>
</dbReference>
<dbReference type="HOGENOM" id="CLU_351403_0_0_1"/>
<dbReference type="Proteomes" id="UP000007015">
    <property type="component" value="Chromosome 10"/>
</dbReference>
<proteinExistence type="predicted"/>
<dbReference type="PANTHER" id="PTHR33170">
    <property type="entry name" value="DUF4283 DOMAIN-CONTAINING PROTEIN-RELATED"/>
    <property type="match status" value="1"/>
</dbReference>
<feature type="compositionally biased region" description="Acidic residues" evidence="2">
    <location>
        <begin position="518"/>
        <end position="528"/>
    </location>
</feature>
<dbReference type="AlphaFoldDB" id="B8BG86"/>
<feature type="region of interest" description="Disordered" evidence="2">
    <location>
        <begin position="236"/>
        <end position="313"/>
    </location>
</feature>
<dbReference type="OMA" id="CKSSGHI"/>